<evidence type="ECO:0000256" key="4">
    <source>
        <dbReference type="ARBA" id="ARBA00008905"/>
    </source>
</evidence>
<dbReference type="Proteomes" id="UP000188320">
    <property type="component" value="Unassembled WGS sequence"/>
</dbReference>
<evidence type="ECO:0000256" key="10">
    <source>
        <dbReference type="RuleBase" id="RU361143"/>
    </source>
</evidence>
<dbReference type="GO" id="GO:0008250">
    <property type="term" value="C:oligosaccharyltransferase complex"/>
    <property type="evidence" value="ECO:0007669"/>
    <property type="project" value="UniProtKB-UniRule"/>
</dbReference>
<dbReference type="Pfam" id="PF04597">
    <property type="entry name" value="Ribophorin_I"/>
    <property type="match status" value="1"/>
</dbReference>
<keyword evidence="12" id="KW-1185">Reference proteome</keyword>
<evidence type="ECO:0000256" key="7">
    <source>
        <dbReference type="ARBA" id="ARBA00022824"/>
    </source>
</evidence>
<reference evidence="12" key="1">
    <citation type="submission" date="2017-01" db="EMBL/GenBank/DDBJ databases">
        <authorList>
            <person name="Wang Y."/>
            <person name="White M."/>
            <person name="Kvist S."/>
            <person name="Moncalvo J.-M."/>
        </authorList>
    </citation>
    <scope>NUCLEOTIDE SEQUENCE [LARGE SCALE GENOMIC DNA]</scope>
    <source>
        <strain evidence="12">COL-18-3</strain>
    </source>
</reference>
<evidence type="ECO:0000256" key="3">
    <source>
        <dbReference type="ARBA" id="ARBA00004922"/>
    </source>
</evidence>
<dbReference type="PANTHER" id="PTHR21049:SF0">
    <property type="entry name" value="DOLICHYL-DIPHOSPHOOLIGOSACCHARIDE--PROTEIN GLYCOSYLTRANSFERASE SUBUNIT 1"/>
    <property type="match status" value="1"/>
</dbReference>
<evidence type="ECO:0000256" key="9">
    <source>
        <dbReference type="ARBA" id="ARBA00023136"/>
    </source>
</evidence>
<comment type="function">
    <text evidence="1 10">Subunit of the oligosaccharyl transferase (OST) complex that catalyzes the initial transfer of a defined glycan (Glc(3)Man(9)GlcNAc(2) in eukaryotes) from the lipid carrier dolichol-pyrophosphate to an asparagine residue within an Asn-X-Ser/Thr consensus motif in nascent polypeptide chains, the first step in protein N-glycosylation. N-glycosylation occurs cotranslationally and the complex associates with the Sec61 complex at the channel-forming translocon complex that mediates protein translocation across the endoplasmic reticulum (ER). All subunits are required for a maximal enzyme activity.</text>
</comment>
<name>A0A1R1PHG7_ZANCU</name>
<evidence type="ECO:0000256" key="2">
    <source>
        <dbReference type="ARBA" id="ARBA00004115"/>
    </source>
</evidence>
<keyword evidence="9 10" id="KW-0472">Membrane</keyword>
<proteinExistence type="inferred from homology"/>
<dbReference type="EMBL" id="LSSK01001207">
    <property type="protein sequence ID" value="OMH80388.1"/>
    <property type="molecule type" value="Genomic_DNA"/>
</dbReference>
<sequence length="517" mass="58525">MTRYHSLVVAILLLLYSIHATLINKNIIREVDLSDQAYTEIIRILVLNKNEGISDKSSDEHKKDRNKSPQGDKEYEYYELLIPKSLEMQMGSIKAAEIKTKTPMSIKRIGTIAKLRKDNEGNVADDINSKNANGLYVLYKVKFAQPLKPEERISFKVTISAMQKLQALPAEIEFGGSGSYVYEREVHVVSLYETENQKTIIRLPQGDTESYSLQPEPVNKDGKTITYGPYKNVKPYSISTTDSQVGPNIRVHFVSDLPYLEVRKNTREVTISHFTGTTRIVDFYDVYNNGPAFKGGFSRIDYYKLLDSKAQRTIPRDFSIGISGSAKNIFYKDEVGNVTSSKIYEPGSSGGSPMTKVLVLSPRYPLAGGWHYSWNHGYDSNLSSNLRFDKSTGLYNFAIPFIVGLSELPVREYELSIVLPEGAIFSNFHIPFELEETKFSQVYSFLDSVGRTKITFKLSNVVSDHTVPIVLSYRYPTYAYLIKPLSVAAFLLVLFISSMFISRLDLSLSKKRHLKTE</sequence>
<keyword evidence="7 10" id="KW-0256">Endoplasmic reticulum</keyword>
<organism evidence="11 12">
    <name type="scientific">Zancudomyces culisetae</name>
    <name type="common">Gut fungus</name>
    <name type="synonym">Smittium culisetae</name>
    <dbReference type="NCBI Taxonomy" id="1213189"/>
    <lineage>
        <taxon>Eukaryota</taxon>
        <taxon>Fungi</taxon>
        <taxon>Fungi incertae sedis</taxon>
        <taxon>Zoopagomycota</taxon>
        <taxon>Kickxellomycotina</taxon>
        <taxon>Harpellomycetes</taxon>
        <taxon>Harpellales</taxon>
        <taxon>Legeriomycetaceae</taxon>
        <taxon>Zancudomyces</taxon>
    </lineage>
</organism>
<evidence type="ECO:0000313" key="12">
    <source>
        <dbReference type="Proteomes" id="UP000188320"/>
    </source>
</evidence>
<feature type="transmembrane region" description="Helical" evidence="10">
    <location>
        <begin position="478"/>
        <end position="502"/>
    </location>
</feature>
<evidence type="ECO:0000256" key="1">
    <source>
        <dbReference type="ARBA" id="ARBA00002791"/>
    </source>
</evidence>
<keyword evidence="8 10" id="KW-1133">Transmembrane helix</keyword>
<feature type="signal peptide" evidence="10">
    <location>
        <begin position="1"/>
        <end position="20"/>
    </location>
</feature>
<dbReference type="GO" id="GO:0018279">
    <property type="term" value="P:protein N-linked glycosylation via asparagine"/>
    <property type="evidence" value="ECO:0007669"/>
    <property type="project" value="TreeGrafter"/>
</dbReference>
<accession>A0A1R1PHG7</accession>
<feature type="chain" id="PRO_5011808972" description="Dolichyl-diphosphooligosaccharide--protein glycosyltransferase subunit 1" evidence="10">
    <location>
        <begin position="21"/>
        <end position="517"/>
    </location>
</feature>
<evidence type="ECO:0000256" key="6">
    <source>
        <dbReference type="ARBA" id="ARBA00022729"/>
    </source>
</evidence>
<dbReference type="InterPro" id="IPR007676">
    <property type="entry name" value="Ribophorin_I"/>
</dbReference>
<dbReference type="PANTHER" id="PTHR21049">
    <property type="entry name" value="RIBOPHORIN I"/>
    <property type="match status" value="1"/>
</dbReference>
<keyword evidence="11" id="KW-0808">Transferase</keyword>
<evidence type="ECO:0000313" key="11">
    <source>
        <dbReference type="EMBL" id="OMH80388.1"/>
    </source>
</evidence>
<keyword evidence="6 10" id="KW-0732">Signal</keyword>
<evidence type="ECO:0000256" key="8">
    <source>
        <dbReference type="ARBA" id="ARBA00022989"/>
    </source>
</evidence>
<dbReference type="OrthoDB" id="310030at2759"/>
<comment type="similarity">
    <text evidence="4 10">Belongs to the OST1 family.</text>
</comment>
<evidence type="ECO:0000256" key="5">
    <source>
        <dbReference type="ARBA" id="ARBA00022692"/>
    </source>
</evidence>
<comment type="caution">
    <text evidence="11">The sequence shown here is derived from an EMBL/GenBank/DDBJ whole genome shotgun (WGS) entry which is preliminary data.</text>
</comment>
<comment type="subunit">
    <text evidence="10">Component of the oligosaccharyltransferase (OST) complex.</text>
</comment>
<dbReference type="AlphaFoldDB" id="A0A1R1PHG7"/>
<comment type="subcellular location">
    <subcellularLocation>
        <location evidence="2 10">Endoplasmic reticulum membrane</location>
        <topology evidence="2 10">Single-pass type I membrane protein</topology>
    </subcellularLocation>
</comment>
<dbReference type="GO" id="GO:0016740">
    <property type="term" value="F:transferase activity"/>
    <property type="evidence" value="ECO:0007669"/>
    <property type="project" value="UniProtKB-KW"/>
</dbReference>
<protein>
    <recommendedName>
        <fullName evidence="10">Dolichyl-diphosphooligosaccharide--protein glycosyltransferase subunit 1</fullName>
    </recommendedName>
</protein>
<dbReference type="UniPathway" id="UPA00378"/>
<comment type="pathway">
    <text evidence="3 10">Protein modification; protein glycosylation.</text>
</comment>
<keyword evidence="5 10" id="KW-0812">Transmembrane</keyword>
<gene>
    <name evidence="11" type="ORF">AX774_g6184</name>
</gene>